<organism evidence="2">
    <name type="scientific">groundwater metagenome</name>
    <dbReference type="NCBI Taxonomy" id="717931"/>
    <lineage>
        <taxon>unclassified sequences</taxon>
        <taxon>metagenomes</taxon>
        <taxon>ecological metagenomes</taxon>
    </lineage>
</organism>
<dbReference type="Gene3D" id="3.30.70.20">
    <property type="match status" value="1"/>
</dbReference>
<dbReference type="SUPFAM" id="SSF54862">
    <property type="entry name" value="4Fe-4S ferredoxins"/>
    <property type="match status" value="1"/>
</dbReference>
<name>A0A098EF11_9ZZZZ</name>
<reference evidence="2" key="1">
    <citation type="submission" date="2014-09" db="EMBL/GenBank/DDBJ databases">
        <authorList>
            <person name="Probst J Alexander"/>
        </authorList>
    </citation>
    <scope>NUCLEOTIDE SEQUENCE</scope>
</reference>
<dbReference type="EMBL" id="CCXY01000372">
    <property type="protein sequence ID" value="CEG13620.1"/>
    <property type="molecule type" value="Genomic_DNA"/>
</dbReference>
<dbReference type="InterPro" id="IPR017896">
    <property type="entry name" value="4Fe4S_Fe-S-bd"/>
</dbReference>
<evidence type="ECO:0000259" key="1">
    <source>
        <dbReference type="PROSITE" id="PS51379"/>
    </source>
</evidence>
<accession>A0A098EF11</accession>
<proteinExistence type="predicted"/>
<feature type="domain" description="4Fe-4S ferredoxin-type" evidence="1">
    <location>
        <begin position="3"/>
        <end position="33"/>
    </location>
</feature>
<dbReference type="Pfam" id="PF12797">
    <property type="entry name" value="Fer4_2"/>
    <property type="match status" value="1"/>
</dbReference>
<dbReference type="PROSITE" id="PS51379">
    <property type="entry name" value="4FE4S_FER_2"/>
    <property type="match status" value="1"/>
</dbReference>
<protein>
    <submittedName>
        <fullName evidence="2">Putative Formate dehydrogenase, beta subunit</fullName>
    </submittedName>
</protein>
<dbReference type="AlphaFoldDB" id="A0A098EF11"/>
<evidence type="ECO:0000313" key="2">
    <source>
        <dbReference type="EMBL" id="CEG13620.1"/>
    </source>
</evidence>
<gene>
    <name evidence="2" type="ORF">MSIBF_A4330001</name>
</gene>
<sequence>MTKSLLIDLGKCTACRSCIVACKSWNKLEPRIENRNQDEIRKAVEKGKRYG</sequence>